<evidence type="ECO:0000313" key="14">
    <source>
        <dbReference type="EMBL" id="KGM56830.1"/>
    </source>
</evidence>
<evidence type="ECO:0000256" key="13">
    <source>
        <dbReference type="HAMAP-Rule" id="MF_00405"/>
    </source>
</evidence>
<dbReference type="GO" id="GO:0005737">
    <property type="term" value="C:cytoplasm"/>
    <property type="evidence" value="ECO:0007669"/>
    <property type="project" value="UniProtKB-SubCell"/>
</dbReference>
<comment type="function">
    <text evidence="13">Necessary for the introduction of cis unsaturation into fatty acids. Catalyzes the dehydration of (3R)-3-hydroxydecanoyl-ACP to E-(2)-decenoyl-ACP and then its isomerization to Z-(3)-decenoyl-ACP. Can catalyze the dehydratase reaction for beta-hydroxyacyl-ACPs with saturated chain lengths up to 16:0, being most active on intermediate chain length.</text>
</comment>
<evidence type="ECO:0000256" key="7">
    <source>
        <dbReference type="ARBA" id="ARBA00022516"/>
    </source>
</evidence>
<dbReference type="InterPro" id="IPR013114">
    <property type="entry name" value="FabA_FabZ"/>
</dbReference>
<dbReference type="GO" id="GO:0019171">
    <property type="term" value="F:(3R)-hydroxyacyl-[acyl-carrier-protein] dehydratase activity"/>
    <property type="evidence" value="ECO:0007669"/>
    <property type="project" value="UniProtKB-UniRule"/>
</dbReference>
<evidence type="ECO:0000256" key="9">
    <source>
        <dbReference type="ARBA" id="ARBA00023098"/>
    </source>
</evidence>
<dbReference type="Gene3D" id="3.10.129.10">
    <property type="entry name" value="Hotdog Thioesterase"/>
    <property type="match status" value="1"/>
</dbReference>
<evidence type="ECO:0000256" key="10">
    <source>
        <dbReference type="ARBA" id="ARBA00023160"/>
    </source>
</evidence>
<keyword evidence="7 13" id="KW-0444">Lipid biosynthesis</keyword>
<dbReference type="Pfam" id="PF07977">
    <property type="entry name" value="FabA"/>
    <property type="match status" value="1"/>
</dbReference>
<keyword evidence="11 13" id="KW-0413">Isomerase</keyword>
<evidence type="ECO:0000256" key="5">
    <source>
        <dbReference type="ARBA" id="ARBA00011738"/>
    </source>
</evidence>
<organism evidence="14 15">
    <name type="scientific">Lysobacter arseniciresistens ZS79</name>
    <dbReference type="NCBI Taxonomy" id="913325"/>
    <lineage>
        <taxon>Bacteria</taxon>
        <taxon>Pseudomonadati</taxon>
        <taxon>Pseudomonadota</taxon>
        <taxon>Gammaproteobacteria</taxon>
        <taxon>Lysobacterales</taxon>
        <taxon>Lysobacteraceae</taxon>
        <taxon>Novilysobacter</taxon>
    </lineage>
</organism>
<evidence type="ECO:0000256" key="2">
    <source>
        <dbReference type="ARBA" id="ARBA00004496"/>
    </source>
</evidence>
<dbReference type="NCBIfam" id="NF003509">
    <property type="entry name" value="PRK05174.1"/>
    <property type="match status" value="1"/>
</dbReference>
<dbReference type="InterPro" id="IPR029069">
    <property type="entry name" value="HotDog_dom_sf"/>
</dbReference>
<dbReference type="CDD" id="cd01287">
    <property type="entry name" value="FabA"/>
    <property type="match status" value="1"/>
</dbReference>
<keyword evidence="9 13" id="KW-0443">Lipid metabolism</keyword>
<dbReference type="EMBL" id="AVPT01000008">
    <property type="protein sequence ID" value="KGM56830.1"/>
    <property type="molecule type" value="Genomic_DNA"/>
</dbReference>
<dbReference type="EC" id="4.2.1.59" evidence="13"/>
<dbReference type="PANTHER" id="PTHR30272">
    <property type="entry name" value="3-HYDROXYACYL-[ACYL-CARRIER-PROTEIN] DEHYDRATASE"/>
    <property type="match status" value="1"/>
</dbReference>
<keyword evidence="10 13" id="KW-0275">Fatty acid biosynthesis</keyword>
<evidence type="ECO:0000256" key="8">
    <source>
        <dbReference type="ARBA" id="ARBA00022832"/>
    </source>
</evidence>
<comment type="catalytic activity">
    <reaction evidence="13">
        <text>(2E)-decenoyl-[ACP] = (3Z)-decenoyl-[ACP]</text>
        <dbReference type="Rhea" id="RHEA:23568"/>
        <dbReference type="Rhea" id="RHEA-COMP:9639"/>
        <dbReference type="Rhea" id="RHEA-COMP:9927"/>
        <dbReference type="ChEBI" id="CHEBI:78467"/>
        <dbReference type="ChEBI" id="CHEBI:78798"/>
        <dbReference type="EC" id="5.3.3.14"/>
    </reaction>
</comment>
<dbReference type="InterPro" id="IPR010083">
    <property type="entry name" value="FabA"/>
</dbReference>
<dbReference type="SUPFAM" id="SSF54637">
    <property type="entry name" value="Thioesterase/thiol ester dehydrase-isomerase"/>
    <property type="match status" value="1"/>
</dbReference>
<gene>
    <name evidence="13" type="primary">fabA</name>
    <name evidence="14" type="ORF">N799_13235</name>
</gene>
<dbReference type="NCBIfam" id="TIGR01749">
    <property type="entry name" value="fabA"/>
    <property type="match status" value="1"/>
</dbReference>
<keyword evidence="8 13" id="KW-0276">Fatty acid metabolism</keyword>
<reference evidence="14 15" key="1">
    <citation type="journal article" date="2015" name="Stand. Genomic Sci.">
        <title>Genomic information of the arsenic-resistant bacterium Lysobacter arseniciresistens type strain ZS79(T) and comparison of Lysobacter draft genomes.</title>
        <authorList>
            <person name="Liu L."/>
            <person name="Zhang S."/>
            <person name="Luo M."/>
            <person name="Wang G."/>
        </authorList>
    </citation>
    <scope>NUCLEOTIDE SEQUENCE [LARGE SCALE GENOMIC DNA]</scope>
    <source>
        <strain evidence="14 15">ZS79</strain>
    </source>
</reference>
<dbReference type="AlphaFoldDB" id="A0A0A0F2T7"/>
<comment type="catalytic activity">
    <reaction evidence="1 13">
        <text>a (3R)-hydroxyacyl-[ACP] = a (2E)-enoyl-[ACP] + H2O</text>
        <dbReference type="Rhea" id="RHEA:13097"/>
        <dbReference type="Rhea" id="RHEA-COMP:9925"/>
        <dbReference type="Rhea" id="RHEA-COMP:9945"/>
        <dbReference type="ChEBI" id="CHEBI:15377"/>
        <dbReference type="ChEBI" id="CHEBI:78784"/>
        <dbReference type="ChEBI" id="CHEBI:78827"/>
        <dbReference type="EC" id="4.2.1.59"/>
    </reaction>
</comment>
<sequence>MPVPDPNHRPSSFDRDQLLACARGEMFGPGNARLPAPPMLMFDRITEISTEGGKYGKGVIRAELDIRPDLWFFECHFEGDPVMPGCLGVDAMWQLCGFYLPWLGEPGRGRALGVGQVKFTGQVLPDAKVVSYEIDIRRVMRGKLALVIGDGRTLVDGREIYTASDLRVGLFTSTEGF</sequence>
<evidence type="ECO:0000256" key="6">
    <source>
        <dbReference type="ARBA" id="ARBA00022490"/>
    </source>
</evidence>
<dbReference type="GO" id="GO:0034017">
    <property type="term" value="F:trans-2-decenoyl-acyl-carrier-protein isomerase activity"/>
    <property type="evidence" value="ECO:0007669"/>
    <property type="project" value="UniProtKB-UniRule"/>
</dbReference>
<comment type="subcellular location">
    <subcellularLocation>
        <location evidence="2 13">Cytoplasm</location>
    </subcellularLocation>
</comment>
<comment type="caution">
    <text evidence="14">The sequence shown here is derived from an EMBL/GenBank/DDBJ whole genome shotgun (WGS) entry which is preliminary data.</text>
</comment>
<dbReference type="UniPathway" id="UPA00094"/>
<evidence type="ECO:0000256" key="4">
    <source>
        <dbReference type="ARBA" id="ARBA00006714"/>
    </source>
</evidence>
<dbReference type="Proteomes" id="UP000029989">
    <property type="component" value="Unassembled WGS sequence"/>
</dbReference>
<comment type="subunit">
    <text evidence="5 13">Homodimer.</text>
</comment>
<name>A0A0A0F2T7_9GAMM</name>
<evidence type="ECO:0000256" key="3">
    <source>
        <dbReference type="ARBA" id="ARBA00005194"/>
    </source>
</evidence>
<evidence type="ECO:0000256" key="11">
    <source>
        <dbReference type="ARBA" id="ARBA00023235"/>
    </source>
</evidence>
<proteinExistence type="inferred from homology"/>
<keyword evidence="6 13" id="KW-0963">Cytoplasm</keyword>
<comment type="similarity">
    <text evidence="4 13">Belongs to the thioester dehydratase family. FabA subfamily.</text>
</comment>
<accession>A0A0A0F2T7</accession>
<dbReference type="HAMAP" id="MF_00405">
    <property type="entry name" value="FabA"/>
    <property type="match status" value="1"/>
</dbReference>
<dbReference type="GO" id="GO:0006636">
    <property type="term" value="P:unsaturated fatty acid biosynthetic process"/>
    <property type="evidence" value="ECO:0007669"/>
    <property type="project" value="UniProtKB-UniRule"/>
</dbReference>
<dbReference type="STRING" id="913325.N799_13235"/>
<feature type="active site" evidence="13">
    <location>
        <position position="76"/>
    </location>
</feature>
<comment type="pathway">
    <text evidence="3 13">Lipid metabolism; fatty acid biosynthesis.</text>
</comment>
<evidence type="ECO:0000256" key="12">
    <source>
        <dbReference type="ARBA" id="ARBA00023239"/>
    </source>
</evidence>
<comment type="catalytic activity">
    <reaction evidence="13">
        <text>(3R)-hydroxydecanoyl-[ACP] = (2E)-decenoyl-[ACP] + H2O</text>
        <dbReference type="Rhea" id="RHEA:41860"/>
        <dbReference type="Rhea" id="RHEA-COMP:9638"/>
        <dbReference type="Rhea" id="RHEA-COMP:9639"/>
        <dbReference type="ChEBI" id="CHEBI:15377"/>
        <dbReference type="ChEBI" id="CHEBI:78466"/>
        <dbReference type="ChEBI" id="CHEBI:78467"/>
    </reaction>
</comment>
<evidence type="ECO:0000256" key="1">
    <source>
        <dbReference type="ARBA" id="ARBA00001055"/>
    </source>
</evidence>
<evidence type="ECO:0000313" key="15">
    <source>
        <dbReference type="Proteomes" id="UP000029989"/>
    </source>
</evidence>
<dbReference type="PANTHER" id="PTHR30272:SF8">
    <property type="entry name" value="3-HYDROXYDECANOYL-[ACYL-CARRIER-PROTEIN] DEHYDRATASE"/>
    <property type="match status" value="1"/>
</dbReference>
<dbReference type="eggNOG" id="COG0764">
    <property type="taxonomic scope" value="Bacteria"/>
</dbReference>
<protein>
    <recommendedName>
        <fullName evidence="13">3-hydroxydecanoyl-[acyl-carrier-protein] dehydratase</fullName>
        <ecNumber evidence="13">4.2.1.59</ecNumber>
    </recommendedName>
    <alternativeName>
        <fullName evidence="13">3-hydroxyacyl-[acyl-carrier-protein] dehydratase FabA</fullName>
    </alternativeName>
    <alternativeName>
        <fullName evidence="13">Beta-hydroxydecanoyl thioester dehydrase</fullName>
    </alternativeName>
    <alternativeName>
        <fullName evidence="13">Trans-2-decenoyl-[acyl-carrier-protein] isomerase</fullName>
        <ecNumber evidence="13">5.3.3.14</ecNumber>
    </alternativeName>
</protein>
<keyword evidence="15" id="KW-1185">Reference proteome</keyword>
<dbReference type="EC" id="5.3.3.14" evidence="13"/>
<keyword evidence="12 13" id="KW-0456">Lyase</keyword>